<proteinExistence type="predicted"/>
<organism evidence="1 2">
    <name type="scientific">Lysobacter enzymogenes</name>
    <dbReference type="NCBI Taxonomy" id="69"/>
    <lineage>
        <taxon>Bacteria</taxon>
        <taxon>Pseudomonadati</taxon>
        <taxon>Pseudomonadota</taxon>
        <taxon>Gammaproteobacteria</taxon>
        <taxon>Lysobacterales</taxon>
        <taxon>Lysobacteraceae</taxon>
        <taxon>Lysobacter</taxon>
    </lineage>
</organism>
<dbReference type="PATRIC" id="fig|69.6.peg.5105"/>
<dbReference type="OrthoDB" id="6853546at2"/>
<dbReference type="KEGG" id="lez:GLE_5185"/>
<sequence>MTTQTDPIPGAAGPDPAALAAKFQRNPAPKRAYRVLLKVAQAPGPLANVRGFAQYEAPDCVYIPDPVAGVPTHPMKALDLEFSRVDDTTYAATVYADAMLDEDYLGKGVCHWQVASVNAQLKASGEQAETSFVSNLLGSEVQGQQERTKYYAKAHYPRSETVSDFPDAGAADPARFQPELRNELFTITMTAKEGAQ</sequence>
<dbReference type="STRING" id="69.GLE_5185"/>
<gene>
    <name evidence="1" type="ORF">GLE_5185</name>
</gene>
<evidence type="ECO:0000313" key="1">
    <source>
        <dbReference type="EMBL" id="ALN60526.1"/>
    </source>
</evidence>
<reference evidence="1 2" key="1">
    <citation type="submission" date="2015-11" db="EMBL/GenBank/DDBJ databases">
        <title>Genome sequences of Lysobacter enzymogenes strain C3 and Lysobacter antibioticus ATCC 29479.</title>
        <authorList>
            <person name="Kobayashi D.Y."/>
        </authorList>
    </citation>
    <scope>NUCLEOTIDE SEQUENCE [LARGE SCALE GENOMIC DNA]</scope>
    <source>
        <strain evidence="1 2">C3</strain>
    </source>
</reference>
<name>A0A0S2DPK6_LYSEN</name>
<dbReference type="AlphaFoldDB" id="A0A0S2DPK6"/>
<evidence type="ECO:0000313" key="2">
    <source>
        <dbReference type="Proteomes" id="UP000061569"/>
    </source>
</evidence>
<dbReference type="Proteomes" id="UP000061569">
    <property type="component" value="Chromosome"/>
</dbReference>
<accession>A0A0S2DPK6</accession>
<dbReference type="RefSeq" id="WP_057949617.1">
    <property type="nucleotide sequence ID" value="NZ_CP067396.1"/>
</dbReference>
<dbReference type="EMBL" id="CP013140">
    <property type="protein sequence ID" value="ALN60526.1"/>
    <property type="molecule type" value="Genomic_DNA"/>
</dbReference>
<protein>
    <submittedName>
        <fullName evidence="1">Uncharacterized protein</fullName>
    </submittedName>
</protein>